<evidence type="ECO:0000313" key="3">
    <source>
        <dbReference type="Proteomes" id="UP000789342"/>
    </source>
</evidence>
<protein>
    <submittedName>
        <fullName evidence="2">980_t:CDS:1</fullName>
    </submittedName>
</protein>
<accession>A0A9N8YPM6</accession>
<dbReference type="AlphaFoldDB" id="A0A9N8YPM6"/>
<comment type="caution">
    <text evidence="2">The sequence shown here is derived from an EMBL/GenBank/DDBJ whole genome shotgun (WGS) entry which is preliminary data.</text>
</comment>
<dbReference type="SUPFAM" id="SSF140931">
    <property type="entry name" value="Fic-like"/>
    <property type="match status" value="1"/>
</dbReference>
<feature type="region of interest" description="Disordered" evidence="1">
    <location>
        <begin position="1"/>
        <end position="23"/>
    </location>
</feature>
<dbReference type="Gene3D" id="1.10.3290.10">
    <property type="entry name" value="Fido-like domain"/>
    <property type="match status" value="1"/>
</dbReference>
<evidence type="ECO:0000256" key="1">
    <source>
        <dbReference type="SAM" id="MobiDB-lite"/>
    </source>
</evidence>
<dbReference type="EMBL" id="CAJVPV010000128">
    <property type="protein sequence ID" value="CAG8443983.1"/>
    <property type="molecule type" value="Genomic_DNA"/>
</dbReference>
<proteinExistence type="predicted"/>
<keyword evidence="3" id="KW-1185">Reference proteome</keyword>
<dbReference type="OrthoDB" id="439046at2759"/>
<name>A0A9N8YPM6_9GLOM</name>
<gene>
    <name evidence="2" type="ORF">AMORRO_LOCUS488</name>
</gene>
<dbReference type="Proteomes" id="UP000789342">
    <property type="component" value="Unassembled WGS sequence"/>
</dbReference>
<reference evidence="2" key="1">
    <citation type="submission" date="2021-06" db="EMBL/GenBank/DDBJ databases">
        <authorList>
            <person name="Kallberg Y."/>
            <person name="Tangrot J."/>
            <person name="Rosling A."/>
        </authorList>
    </citation>
    <scope>NUCLEOTIDE SEQUENCE</scope>
    <source>
        <strain evidence="2">CL551</strain>
    </source>
</reference>
<dbReference type="InterPro" id="IPR036597">
    <property type="entry name" value="Fido-like_dom_sf"/>
</dbReference>
<evidence type="ECO:0000313" key="2">
    <source>
        <dbReference type="EMBL" id="CAG8443983.1"/>
    </source>
</evidence>
<sequence>MNKDYNIDDLQNEEAQLPEPKSLLDKPGKEIEVVEIHNHLLATHYLYNTLLKLEQEIKIDNIKKIHCTPLKDTPQERVDVCGKIQQAGMFRTVSMQAVGYHLTIYPYGEEDLR</sequence>
<organism evidence="2 3">
    <name type="scientific">Acaulospora morrowiae</name>
    <dbReference type="NCBI Taxonomy" id="94023"/>
    <lineage>
        <taxon>Eukaryota</taxon>
        <taxon>Fungi</taxon>
        <taxon>Fungi incertae sedis</taxon>
        <taxon>Mucoromycota</taxon>
        <taxon>Glomeromycotina</taxon>
        <taxon>Glomeromycetes</taxon>
        <taxon>Diversisporales</taxon>
        <taxon>Acaulosporaceae</taxon>
        <taxon>Acaulospora</taxon>
    </lineage>
</organism>